<dbReference type="InterPro" id="IPR017441">
    <property type="entry name" value="Protein_kinase_ATP_BS"/>
</dbReference>
<dbReference type="InterPro" id="IPR008271">
    <property type="entry name" value="Ser/Thr_kinase_AS"/>
</dbReference>
<name>A0A183CD79_GLOPA</name>
<keyword evidence="13" id="KW-1185">Reference proteome</keyword>
<evidence type="ECO:0000256" key="10">
    <source>
        <dbReference type="PROSITE-ProRule" id="PRU10141"/>
    </source>
</evidence>
<feature type="compositionally biased region" description="Low complexity" evidence="11">
    <location>
        <begin position="640"/>
        <end position="649"/>
    </location>
</feature>
<evidence type="ECO:0000259" key="12">
    <source>
        <dbReference type="PROSITE" id="PS50011"/>
    </source>
</evidence>
<dbReference type="PROSITE" id="PS00107">
    <property type="entry name" value="PROTEIN_KINASE_ATP"/>
    <property type="match status" value="1"/>
</dbReference>
<dbReference type="EC" id="2.7.11.1" evidence="2"/>
<organism evidence="13 14">
    <name type="scientific">Globodera pallida</name>
    <name type="common">Potato cyst nematode worm</name>
    <name type="synonym">Heterodera pallida</name>
    <dbReference type="NCBI Taxonomy" id="36090"/>
    <lineage>
        <taxon>Eukaryota</taxon>
        <taxon>Metazoa</taxon>
        <taxon>Ecdysozoa</taxon>
        <taxon>Nematoda</taxon>
        <taxon>Chromadorea</taxon>
        <taxon>Rhabditida</taxon>
        <taxon>Tylenchina</taxon>
        <taxon>Tylenchomorpha</taxon>
        <taxon>Tylenchoidea</taxon>
        <taxon>Heteroderidae</taxon>
        <taxon>Heteroderinae</taxon>
        <taxon>Globodera</taxon>
    </lineage>
</organism>
<feature type="compositionally biased region" description="Low complexity" evidence="11">
    <location>
        <begin position="808"/>
        <end position="838"/>
    </location>
</feature>
<keyword evidence="3" id="KW-0723">Serine/threonine-protein kinase</keyword>
<dbReference type="GO" id="GO:0050321">
    <property type="term" value="F:tau-protein kinase activity"/>
    <property type="evidence" value="ECO:0007669"/>
    <property type="project" value="TreeGrafter"/>
</dbReference>
<evidence type="ECO:0000256" key="4">
    <source>
        <dbReference type="ARBA" id="ARBA00022679"/>
    </source>
</evidence>
<dbReference type="FunFam" id="1.10.510.10:FF:000571">
    <property type="entry name" value="Maternal embryonic leucine zipper kinase"/>
    <property type="match status" value="1"/>
</dbReference>
<feature type="region of interest" description="Disordered" evidence="11">
    <location>
        <begin position="801"/>
        <end position="858"/>
    </location>
</feature>
<dbReference type="CDD" id="cd14003">
    <property type="entry name" value="STKc_AMPK-like"/>
    <property type="match status" value="1"/>
</dbReference>
<keyword evidence="7 10" id="KW-0067">ATP-binding</keyword>
<sequence>MDDHRKLYRRIFSFERFIRNLTRSFSTMCDSSTASGGVGGVAAVDMGAAVAAAAAAAAAHAEQSGACGNAVTSASILLAKRERRLRLEKVGSYRVGRTLGRGNFAHVRVAYHEVANAKVAMKIVDKRSLDEENLAKIEREIQILQQLNHPFIVRLHEVIRTERYLYIVTEYVSNGELFDMLMDRGRQTEAESRRLFQQIVSAVAYCHAHGIVHRDLKAENLLLDTRGNIKIIDFGFSNHHQPGQLLSTWCGSPPYAAPELLLAQEYDGRQSDVWSLGVILYILVTAGFPFPGDSVDKLKRAVLSDHLKIPFWVSVGEFGEVTAGFPFPGDSVDKLKRAVLSDHLKIPFWVSVECSDLIRKMLTVQPGKRCTLHYVIQHKWMQCNMPDQIKHLLLLAAQNVPTSASSTTVHHQHKQQQQQNHHVGRVQQQVDPTVLIFMQQHTGWSDEQIAEEVLGRNYESPVFGTYQLLLTRLSDIRNAEAVAAVATAICISNSGGSGNGSSTNLQLDSEYARRGSRGSIISGRAIVEPAEQQQHATIPAHHLAKLSLSTSPDYQDTDDSDNSASEWGVVAPSVSSSNDMPSSQFPAAAPSASATASAAAQRQTSYKSTRHRAYRRGARAAVAAQATVMAPTAELERHQQQQQQQQQSEQHQRMTYAALEQQYHQLNPLLNAAAQQFAVDTTLGLKRVKNTFYFQFFAAALFASQLQQQHSCSSDATRQQLQHAAALNLVSLQNFPFVDYAARMMHVPTQERRASANEALLGLDSYAHLLAACSTMGMGGGNGGGGGNGAATVVADGSAVDQQHTRCSSSQSTLSSNSPRQSSGAVVAQVLPAQQQHNHQQRNHHHHHRTSYHQQPCRSVEEEGEFYLSKQRGSGKRNTVHSITGGLSLVGTSAGGGGAANGASPQQSAVAVAAIRGAANVSQSLQSAFQRHTRTPYAKQGSSICSGVITGGERRSSWASSSAGSAALAINAQQHAQLERLYCQSIGQVRVGVN</sequence>
<dbReference type="SUPFAM" id="SSF56112">
    <property type="entry name" value="Protein kinase-like (PK-like)"/>
    <property type="match status" value="1"/>
</dbReference>
<evidence type="ECO:0000256" key="3">
    <source>
        <dbReference type="ARBA" id="ARBA00022527"/>
    </source>
</evidence>
<reference evidence="13" key="1">
    <citation type="submission" date="2014-05" db="EMBL/GenBank/DDBJ databases">
        <title>The genome and life-stage specific transcriptomes of Globodera pallida elucidate key aspects of plant parasitism by a cyst nematode.</title>
        <authorList>
            <person name="Cotton J.A."/>
            <person name="Lilley C.J."/>
            <person name="Jones L.M."/>
            <person name="Kikuchi T."/>
            <person name="Reid A.J."/>
            <person name="Thorpe P."/>
            <person name="Tsai I.J."/>
            <person name="Beasley H."/>
            <person name="Blok V."/>
            <person name="Cock P.J.A."/>
            <person name="Van den Akker S.E."/>
            <person name="Holroyd N."/>
            <person name="Hunt M."/>
            <person name="Mantelin S."/>
            <person name="Naghra H."/>
            <person name="Pain A."/>
            <person name="Palomares-Rius J.E."/>
            <person name="Zarowiecki M."/>
            <person name="Berriman M."/>
            <person name="Jones J.T."/>
            <person name="Urwin P.E."/>
        </authorList>
    </citation>
    <scope>NUCLEOTIDE SEQUENCE [LARGE SCALE GENOMIC DNA]</scope>
    <source>
        <strain evidence="13">Lindley</strain>
    </source>
</reference>
<proteinExistence type="predicted"/>
<evidence type="ECO:0000256" key="9">
    <source>
        <dbReference type="ARBA" id="ARBA00048679"/>
    </source>
</evidence>
<feature type="compositionally biased region" description="Basic residues" evidence="11">
    <location>
        <begin position="839"/>
        <end position="851"/>
    </location>
</feature>
<evidence type="ECO:0000256" key="7">
    <source>
        <dbReference type="ARBA" id="ARBA00022840"/>
    </source>
</evidence>
<evidence type="ECO:0000256" key="5">
    <source>
        <dbReference type="ARBA" id="ARBA00022741"/>
    </source>
</evidence>
<feature type="binding site" evidence="10">
    <location>
        <position position="122"/>
    </location>
    <ligand>
        <name>ATP</name>
        <dbReference type="ChEBI" id="CHEBI:30616"/>
    </ligand>
</feature>
<protein>
    <recommendedName>
        <fullName evidence="2">non-specific serine/threonine protein kinase</fullName>
        <ecNumber evidence="2">2.7.11.1</ecNumber>
    </recommendedName>
</protein>
<dbReference type="PROSITE" id="PS50011">
    <property type="entry name" value="PROTEIN_KINASE_DOM"/>
    <property type="match status" value="1"/>
</dbReference>
<evidence type="ECO:0000256" key="1">
    <source>
        <dbReference type="ARBA" id="ARBA00001946"/>
    </source>
</evidence>
<dbReference type="PANTHER" id="PTHR24346:SF42">
    <property type="entry name" value="SERINE_THREONINE-PROTEIN KINASE SIK3"/>
    <property type="match status" value="1"/>
</dbReference>
<feature type="region of interest" description="Disordered" evidence="11">
    <location>
        <begin position="571"/>
        <end position="613"/>
    </location>
</feature>
<comment type="catalytic activity">
    <reaction evidence="8">
        <text>L-threonyl-[protein] + ATP = O-phospho-L-threonyl-[protein] + ADP + H(+)</text>
        <dbReference type="Rhea" id="RHEA:46608"/>
        <dbReference type="Rhea" id="RHEA-COMP:11060"/>
        <dbReference type="Rhea" id="RHEA-COMP:11605"/>
        <dbReference type="ChEBI" id="CHEBI:15378"/>
        <dbReference type="ChEBI" id="CHEBI:30013"/>
        <dbReference type="ChEBI" id="CHEBI:30616"/>
        <dbReference type="ChEBI" id="CHEBI:61977"/>
        <dbReference type="ChEBI" id="CHEBI:456216"/>
        <dbReference type="EC" id="2.7.11.1"/>
    </reaction>
</comment>
<dbReference type="Gene3D" id="1.10.510.10">
    <property type="entry name" value="Transferase(Phosphotransferase) domain 1"/>
    <property type="match status" value="2"/>
</dbReference>
<dbReference type="PROSITE" id="PS00108">
    <property type="entry name" value="PROTEIN_KINASE_ST"/>
    <property type="match status" value="1"/>
</dbReference>
<dbReference type="SMART" id="SM00220">
    <property type="entry name" value="S_TKc"/>
    <property type="match status" value="1"/>
</dbReference>
<dbReference type="GO" id="GO:0005737">
    <property type="term" value="C:cytoplasm"/>
    <property type="evidence" value="ECO:0007669"/>
    <property type="project" value="TreeGrafter"/>
</dbReference>
<evidence type="ECO:0000256" key="11">
    <source>
        <dbReference type="SAM" id="MobiDB-lite"/>
    </source>
</evidence>
<keyword evidence="5 10" id="KW-0547">Nucleotide-binding</keyword>
<evidence type="ECO:0000256" key="2">
    <source>
        <dbReference type="ARBA" id="ARBA00012513"/>
    </source>
</evidence>
<dbReference type="GO" id="GO:0000226">
    <property type="term" value="P:microtubule cytoskeleton organization"/>
    <property type="evidence" value="ECO:0007669"/>
    <property type="project" value="TreeGrafter"/>
</dbReference>
<dbReference type="WBParaSite" id="GPLIN_001083300">
    <property type="protein sequence ID" value="GPLIN_001083300"/>
    <property type="gene ID" value="GPLIN_001083300"/>
</dbReference>
<dbReference type="Proteomes" id="UP000050741">
    <property type="component" value="Unassembled WGS sequence"/>
</dbReference>
<dbReference type="FunFam" id="3.30.200.20:FF:000003">
    <property type="entry name" value="Non-specific serine/threonine protein kinase"/>
    <property type="match status" value="1"/>
</dbReference>
<feature type="domain" description="Protein kinase" evidence="12">
    <location>
        <begin position="93"/>
        <end position="381"/>
    </location>
</feature>
<feature type="region of interest" description="Disordered" evidence="11">
    <location>
        <begin position="632"/>
        <end position="653"/>
    </location>
</feature>
<keyword evidence="4" id="KW-0808">Transferase</keyword>
<comment type="catalytic activity">
    <reaction evidence="9">
        <text>L-seryl-[protein] + ATP = O-phospho-L-seryl-[protein] + ADP + H(+)</text>
        <dbReference type="Rhea" id="RHEA:17989"/>
        <dbReference type="Rhea" id="RHEA-COMP:9863"/>
        <dbReference type="Rhea" id="RHEA-COMP:11604"/>
        <dbReference type="ChEBI" id="CHEBI:15378"/>
        <dbReference type="ChEBI" id="CHEBI:29999"/>
        <dbReference type="ChEBI" id="CHEBI:30616"/>
        <dbReference type="ChEBI" id="CHEBI:83421"/>
        <dbReference type="ChEBI" id="CHEBI:456216"/>
        <dbReference type="EC" id="2.7.11.1"/>
    </reaction>
</comment>
<evidence type="ECO:0000313" key="13">
    <source>
        <dbReference type="Proteomes" id="UP000050741"/>
    </source>
</evidence>
<dbReference type="InterPro" id="IPR000719">
    <property type="entry name" value="Prot_kinase_dom"/>
</dbReference>
<dbReference type="GO" id="GO:0005524">
    <property type="term" value="F:ATP binding"/>
    <property type="evidence" value="ECO:0007669"/>
    <property type="project" value="UniProtKB-UniRule"/>
</dbReference>
<dbReference type="AlphaFoldDB" id="A0A183CD79"/>
<evidence type="ECO:0000256" key="6">
    <source>
        <dbReference type="ARBA" id="ARBA00022777"/>
    </source>
</evidence>
<reference evidence="14" key="2">
    <citation type="submission" date="2016-06" db="UniProtKB">
        <authorList>
            <consortium name="WormBaseParasite"/>
        </authorList>
    </citation>
    <scope>IDENTIFICATION</scope>
</reference>
<comment type="cofactor">
    <cofactor evidence="1">
        <name>Mg(2+)</name>
        <dbReference type="ChEBI" id="CHEBI:18420"/>
    </cofactor>
</comment>
<evidence type="ECO:0000256" key="8">
    <source>
        <dbReference type="ARBA" id="ARBA00047899"/>
    </source>
</evidence>
<dbReference type="PANTHER" id="PTHR24346">
    <property type="entry name" value="MAP/MICROTUBULE AFFINITY-REGULATING KINASE"/>
    <property type="match status" value="1"/>
</dbReference>
<dbReference type="Pfam" id="PF00069">
    <property type="entry name" value="Pkinase"/>
    <property type="match status" value="1"/>
</dbReference>
<dbReference type="GO" id="GO:0035556">
    <property type="term" value="P:intracellular signal transduction"/>
    <property type="evidence" value="ECO:0007669"/>
    <property type="project" value="TreeGrafter"/>
</dbReference>
<dbReference type="InterPro" id="IPR011009">
    <property type="entry name" value="Kinase-like_dom_sf"/>
</dbReference>
<accession>A0A183CD79</accession>
<evidence type="ECO:0000313" key="14">
    <source>
        <dbReference type="WBParaSite" id="GPLIN_001083300"/>
    </source>
</evidence>
<keyword evidence="6" id="KW-0418">Kinase</keyword>
<feature type="compositionally biased region" description="Low complexity" evidence="11">
    <location>
        <begin position="573"/>
        <end position="605"/>
    </location>
</feature>